<evidence type="ECO:0000313" key="2">
    <source>
        <dbReference type="Proteomes" id="UP000499080"/>
    </source>
</evidence>
<accession>A0A4Y2CL40</accession>
<reference evidence="1 2" key="1">
    <citation type="journal article" date="2019" name="Sci. Rep.">
        <title>Orb-weaving spider Araneus ventricosus genome elucidates the spidroin gene catalogue.</title>
        <authorList>
            <person name="Kono N."/>
            <person name="Nakamura H."/>
            <person name="Ohtoshi R."/>
            <person name="Moran D.A.P."/>
            <person name="Shinohara A."/>
            <person name="Yoshida Y."/>
            <person name="Fujiwara M."/>
            <person name="Mori M."/>
            <person name="Tomita M."/>
            <person name="Arakawa K."/>
        </authorList>
    </citation>
    <scope>NUCLEOTIDE SEQUENCE [LARGE SCALE GENOMIC DNA]</scope>
</reference>
<evidence type="ECO:0000313" key="1">
    <source>
        <dbReference type="EMBL" id="GBM05110.1"/>
    </source>
</evidence>
<gene>
    <name evidence="1" type="ORF">AVEN_3247_1</name>
</gene>
<name>A0A4Y2CL40_ARAVE</name>
<organism evidence="1 2">
    <name type="scientific">Araneus ventricosus</name>
    <name type="common">Orbweaver spider</name>
    <name type="synonym">Epeira ventricosa</name>
    <dbReference type="NCBI Taxonomy" id="182803"/>
    <lineage>
        <taxon>Eukaryota</taxon>
        <taxon>Metazoa</taxon>
        <taxon>Ecdysozoa</taxon>
        <taxon>Arthropoda</taxon>
        <taxon>Chelicerata</taxon>
        <taxon>Arachnida</taxon>
        <taxon>Araneae</taxon>
        <taxon>Araneomorphae</taxon>
        <taxon>Entelegynae</taxon>
        <taxon>Araneoidea</taxon>
        <taxon>Araneidae</taxon>
        <taxon>Araneus</taxon>
    </lineage>
</organism>
<dbReference type="Proteomes" id="UP000499080">
    <property type="component" value="Unassembled WGS sequence"/>
</dbReference>
<keyword evidence="2" id="KW-1185">Reference proteome</keyword>
<comment type="caution">
    <text evidence="1">The sequence shown here is derived from an EMBL/GenBank/DDBJ whole genome shotgun (WGS) entry which is preliminary data.</text>
</comment>
<protein>
    <submittedName>
        <fullName evidence="1">Uncharacterized protein</fullName>
    </submittedName>
</protein>
<dbReference type="AlphaFoldDB" id="A0A4Y2CL40"/>
<proteinExistence type="predicted"/>
<dbReference type="EMBL" id="BGPR01239644">
    <property type="protein sequence ID" value="GBM05110.1"/>
    <property type="molecule type" value="Genomic_DNA"/>
</dbReference>
<sequence length="103" mass="11472">METCLCVRRHGQEDIRVNNGSSVFRPGNPLCPPEHSSHDVCPVRVQLGETAEEELTGSVFAEEMPSKPHVQCLGNFGGIGISLRKKKKVCRRSELLKNNQMQN</sequence>